<accession>A0A922HXI3</accession>
<evidence type="ECO:0000256" key="2">
    <source>
        <dbReference type="ARBA" id="ARBA00004651"/>
    </source>
</evidence>
<feature type="transmembrane region" description="Helical" evidence="12">
    <location>
        <begin position="33"/>
        <end position="60"/>
    </location>
</feature>
<evidence type="ECO:0000256" key="1">
    <source>
        <dbReference type="ARBA" id="ARBA00004610"/>
    </source>
</evidence>
<feature type="transmembrane region" description="Helical" evidence="12">
    <location>
        <begin position="197"/>
        <end position="219"/>
    </location>
</feature>
<keyword evidence="11 12" id="KW-0407">Ion channel</keyword>
<keyword evidence="5 12" id="KW-0812">Transmembrane</keyword>
<evidence type="ECO:0000256" key="12">
    <source>
        <dbReference type="RuleBase" id="RU010713"/>
    </source>
</evidence>
<dbReference type="GO" id="GO:0034220">
    <property type="term" value="P:monoatomic ion transmembrane transport"/>
    <property type="evidence" value="ECO:0007669"/>
    <property type="project" value="UniProtKB-KW"/>
</dbReference>
<feature type="transmembrane region" description="Helical" evidence="12">
    <location>
        <begin position="128"/>
        <end position="149"/>
    </location>
</feature>
<feature type="transmembrane region" description="Helical" evidence="12">
    <location>
        <begin position="292"/>
        <end position="318"/>
    </location>
</feature>
<keyword evidence="3 12" id="KW-0813">Transport</keyword>
<comment type="subcellular location">
    <subcellularLocation>
        <location evidence="1">Cell junction</location>
        <location evidence="1">Gap junction</location>
    </subcellularLocation>
    <subcellularLocation>
        <location evidence="2 12">Cell membrane</location>
        <topology evidence="2 12">Multi-pass membrane protein</topology>
    </subcellularLocation>
</comment>
<evidence type="ECO:0000256" key="8">
    <source>
        <dbReference type="ARBA" id="ARBA00022989"/>
    </source>
</evidence>
<keyword evidence="10 12" id="KW-0472">Membrane</keyword>
<keyword evidence="6" id="KW-0303">Gap junction</keyword>
<dbReference type="InterPro" id="IPR000990">
    <property type="entry name" value="Innexin"/>
</dbReference>
<dbReference type="PANTHER" id="PTHR11893">
    <property type="entry name" value="INNEXIN"/>
    <property type="match status" value="1"/>
</dbReference>
<protein>
    <recommendedName>
        <fullName evidence="12">Innexin</fullName>
    </recommendedName>
</protein>
<comment type="function">
    <text evidence="12">Structural component of the gap junctions.</text>
</comment>
<evidence type="ECO:0000256" key="9">
    <source>
        <dbReference type="ARBA" id="ARBA00023065"/>
    </source>
</evidence>
<dbReference type="GO" id="GO:0005921">
    <property type="term" value="C:gap junction"/>
    <property type="evidence" value="ECO:0007669"/>
    <property type="project" value="UniProtKB-SubCell"/>
</dbReference>
<keyword evidence="8 12" id="KW-1133">Transmembrane helix</keyword>
<evidence type="ECO:0000256" key="6">
    <source>
        <dbReference type="ARBA" id="ARBA00022868"/>
    </source>
</evidence>
<sequence length="429" mass="50927">MEKIISKLTGFDLDKIFNPVSYNQLQQSSLLQWLYHCICFYFHSNILIIYLSTLAIYPMIRCQHNSLYDNIFIDHYCLFNMTYVMINHNHHQHNDNGQTWFENIYSSSSSSSLDVSHQSDYFVHFHDYYPHLIAIFAILFSINFMANFLRKKLNSIHSKLLFNNGYFKHKIRKRKNPKNLNQHQIHRRFIALKFHHCLLLFFDTEFIILLGLFVQMAILNVTFGNEILWYGLRMFQYYIFTISSKYPINIFELMFPIFTKCSIRTFGTSGMEIHYDGLCQLRYNYCNRITFALIWFLYFSIILSIVMTFIQKILIILIKQYRRSIIITKLINDDDDDDDDETLKRKFQKKHLDLDIFITVNCLIEQFGKARTKQIIFERSFDDNDDNNEHEDIALLEIGIVDRISSTTTTTITTATNNTQPSSSPLLSP</sequence>
<evidence type="ECO:0000256" key="4">
    <source>
        <dbReference type="ARBA" id="ARBA00022475"/>
    </source>
</evidence>
<dbReference type="GO" id="GO:0005886">
    <property type="term" value="C:plasma membrane"/>
    <property type="evidence" value="ECO:0007669"/>
    <property type="project" value="UniProtKB-SubCell"/>
</dbReference>
<evidence type="ECO:0000256" key="3">
    <source>
        <dbReference type="ARBA" id="ARBA00022448"/>
    </source>
</evidence>
<reference evidence="13" key="1">
    <citation type="submission" date="2013-05" db="EMBL/GenBank/DDBJ databases">
        <authorList>
            <person name="Yim A.K.Y."/>
            <person name="Chan T.F."/>
            <person name="Ji K.M."/>
            <person name="Liu X.Y."/>
            <person name="Zhou J.W."/>
            <person name="Li R.Q."/>
            <person name="Yang K.Y."/>
            <person name="Li J."/>
            <person name="Li M."/>
            <person name="Law P.T.W."/>
            <person name="Wu Y.L."/>
            <person name="Cai Z.L."/>
            <person name="Qin H."/>
            <person name="Bao Y."/>
            <person name="Leung R.K.K."/>
            <person name="Ng P.K.S."/>
            <person name="Zou J."/>
            <person name="Zhong X.J."/>
            <person name="Ran P.X."/>
            <person name="Zhong N.S."/>
            <person name="Liu Z.G."/>
            <person name="Tsui S.K.W."/>
        </authorList>
    </citation>
    <scope>NUCLEOTIDE SEQUENCE</scope>
    <source>
        <strain evidence="13">Derf</strain>
        <tissue evidence="13">Whole organism</tissue>
    </source>
</reference>
<dbReference type="GO" id="GO:0005243">
    <property type="term" value="F:gap junction channel activity"/>
    <property type="evidence" value="ECO:0007669"/>
    <property type="project" value="TreeGrafter"/>
</dbReference>
<organism evidence="13 14">
    <name type="scientific">Dermatophagoides farinae</name>
    <name type="common">American house dust mite</name>
    <dbReference type="NCBI Taxonomy" id="6954"/>
    <lineage>
        <taxon>Eukaryota</taxon>
        <taxon>Metazoa</taxon>
        <taxon>Ecdysozoa</taxon>
        <taxon>Arthropoda</taxon>
        <taxon>Chelicerata</taxon>
        <taxon>Arachnida</taxon>
        <taxon>Acari</taxon>
        <taxon>Acariformes</taxon>
        <taxon>Sarcoptiformes</taxon>
        <taxon>Astigmata</taxon>
        <taxon>Psoroptidia</taxon>
        <taxon>Analgoidea</taxon>
        <taxon>Pyroglyphidae</taxon>
        <taxon>Dermatophagoidinae</taxon>
        <taxon>Dermatophagoides</taxon>
    </lineage>
</organism>
<dbReference type="Proteomes" id="UP000790347">
    <property type="component" value="Unassembled WGS sequence"/>
</dbReference>
<comment type="similarity">
    <text evidence="12">Belongs to the pannexin family.</text>
</comment>
<dbReference type="Pfam" id="PF00876">
    <property type="entry name" value="Innexin"/>
    <property type="match status" value="1"/>
</dbReference>
<name>A0A922HXI3_DERFA</name>
<gene>
    <name evidence="12" type="primary">inx</name>
    <name evidence="13" type="ORF">DERF_009727</name>
</gene>
<keyword evidence="9 12" id="KW-0406">Ion transport</keyword>
<keyword evidence="4" id="KW-1003">Cell membrane</keyword>
<evidence type="ECO:0000313" key="14">
    <source>
        <dbReference type="Proteomes" id="UP000790347"/>
    </source>
</evidence>
<comment type="caution">
    <text evidence="13">The sequence shown here is derived from an EMBL/GenBank/DDBJ whole genome shotgun (WGS) entry which is preliminary data.</text>
</comment>
<dbReference type="PROSITE" id="PS51013">
    <property type="entry name" value="PANNEXIN"/>
    <property type="match status" value="1"/>
</dbReference>
<evidence type="ECO:0000256" key="10">
    <source>
        <dbReference type="ARBA" id="ARBA00023136"/>
    </source>
</evidence>
<evidence type="ECO:0000256" key="5">
    <source>
        <dbReference type="ARBA" id="ARBA00022692"/>
    </source>
</evidence>
<evidence type="ECO:0000256" key="11">
    <source>
        <dbReference type="ARBA" id="ARBA00023303"/>
    </source>
</evidence>
<keyword evidence="14" id="KW-1185">Reference proteome</keyword>
<dbReference type="AlphaFoldDB" id="A0A922HXI3"/>
<dbReference type="EMBL" id="ASGP02000004">
    <property type="protein sequence ID" value="KAH9511258.1"/>
    <property type="molecule type" value="Genomic_DNA"/>
</dbReference>
<evidence type="ECO:0000313" key="13">
    <source>
        <dbReference type="EMBL" id="KAH9511258.1"/>
    </source>
</evidence>
<keyword evidence="7" id="KW-0965">Cell junction</keyword>
<proteinExistence type="inferred from homology"/>
<evidence type="ECO:0000256" key="7">
    <source>
        <dbReference type="ARBA" id="ARBA00022949"/>
    </source>
</evidence>
<reference evidence="13" key="2">
    <citation type="journal article" date="2022" name="Res Sq">
        <title>Comparative Genomics Reveals Insights into the Divergent Evolution of Astigmatic Mites and Household Pest Adaptations.</title>
        <authorList>
            <person name="Xiong Q."/>
            <person name="Wan A.T.-Y."/>
            <person name="Liu X.-Y."/>
            <person name="Fung C.S.-H."/>
            <person name="Xiao X."/>
            <person name="Malainual N."/>
            <person name="Hou J."/>
            <person name="Wang L."/>
            <person name="Wang M."/>
            <person name="Yang K."/>
            <person name="Cui Y."/>
            <person name="Leung E."/>
            <person name="Nong W."/>
            <person name="Shin S.-K."/>
            <person name="Au S."/>
            <person name="Jeong K.Y."/>
            <person name="Chew F.T."/>
            <person name="Hui J."/>
            <person name="Leung T.F."/>
            <person name="Tungtrongchitr A."/>
            <person name="Zhong N."/>
            <person name="Liu Z."/>
            <person name="Tsui S."/>
        </authorList>
    </citation>
    <scope>NUCLEOTIDE SEQUENCE</scope>
    <source>
        <strain evidence="13">Derf</strain>
        <tissue evidence="13">Whole organism</tissue>
    </source>
</reference>
<dbReference type="PANTHER" id="PTHR11893:SF36">
    <property type="entry name" value="INNEXIN-5"/>
    <property type="match status" value="1"/>
</dbReference>